<dbReference type="STRING" id="1798705.A2563_01295"/>
<proteinExistence type="predicted"/>
<dbReference type="NCBIfam" id="NF033547">
    <property type="entry name" value="transpos_IS1595"/>
    <property type="match status" value="1"/>
</dbReference>
<feature type="domain" description="ISXO2-like transposase" evidence="1">
    <location>
        <begin position="124"/>
        <end position="269"/>
    </location>
</feature>
<dbReference type="PANTHER" id="PTHR47163">
    <property type="entry name" value="DDE_TNP_IS1595 DOMAIN-CONTAINING PROTEIN"/>
    <property type="match status" value="1"/>
</dbReference>
<evidence type="ECO:0000259" key="1">
    <source>
        <dbReference type="SMART" id="SM01126"/>
    </source>
</evidence>
<evidence type="ECO:0000313" key="3">
    <source>
        <dbReference type="Proteomes" id="UP000176634"/>
    </source>
</evidence>
<dbReference type="Pfam" id="PF12762">
    <property type="entry name" value="DDE_Tnp_IS1595"/>
    <property type="match status" value="1"/>
</dbReference>
<dbReference type="AlphaFoldDB" id="A0A1F6PB89"/>
<dbReference type="PANTHER" id="PTHR47163:SF2">
    <property type="entry name" value="SI:DKEY-17M8.2"/>
    <property type="match status" value="1"/>
</dbReference>
<evidence type="ECO:0000313" key="2">
    <source>
        <dbReference type="EMBL" id="OGH93224.1"/>
    </source>
</evidence>
<name>A0A1F6PB89_9BACT</name>
<protein>
    <recommendedName>
        <fullName evidence="1">ISXO2-like transposase domain-containing protein</fullName>
    </recommendedName>
</protein>
<comment type="caution">
    <text evidence="2">The sequence shown here is derived from an EMBL/GenBank/DDBJ whole genome shotgun (WGS) entry which is preliminary data.</text>
</comment>
<dbReference type="Proteomes" id="UP000176634">
    <property type="component" value="Unassembled WGS sequence"/>
</dbReference>
<dbReference type="InterPro" id="IPR053164">
    <property type="entry name" value="IS1016-like_transposase"/>
</dbReference>
<dbReference type="InterPro" id="IPR024445">
    <property type="entry name" value="Tnp_ISXO2-like"/>
</dbReference>
<dbReference type="EMBL" id="MFRA01000001">
    <property type="protein sequence ID" value="OGH93224.1"/>
    <property type="molecule type" value="Genomic_DNA"/>
</dbReference>
<sequence>MAQADKYSIRDLKKDFPNDDICLEYIFSNLHAKTCSCGGRYNRVKGRLKFQCSKCRFQIAPLVGTIFEKTSTPLTLWFHALFIFSNAKSGVSSKEMERQLGVTYKCAWRILKLIRESLKQDGLPLKGDVEMDEGFFGGKGDAGKNNEMLSVVMNKKTKVIGAVERKGRMRAKAVKDVSAKTIATFLDHNIYPIDTRLLTDKSNRYNLASWGYNRQSVNHGNKEYVRGDVHVNNVESFWSHLKRSIKGTHKAISKKHFQSYLDAFVWHRNNRYNDRERFGTLLGALLQS</sequence>
<dbReference type="SMART" id="SM01126">
    <property type="entry name" value="DDE_Tnp_IS1595"/>
    <property type="match status" value="1"/>
</dbReference>
<reference evidence="2 3" key="1">
    <citation type="journal article" date="2016" name="Nat. Commun.">
        <title>Thousands of microbial genomes shed light on interconnected biogeochemical processes in an aquifer system.</title>
        <authorList>
            <person name="Anantharaman K."/>
            <person name="Brown C.T."/>
            <person name="Hug L.A."/>
            <person name="Sharon I."/>
            <person name="Castelle C.J."/>
            <person name="Probst A.J."/>
            <person name="Thomas B.C."/>
            <person name="Singh A."/>
            <person name="Wilkins M.J."/>
            <person name="Karaoz U."/>
            <person name="Brodie E.L."/>
            <person name="Williams K.H."/>
            <person name="Hubbard S.S."/>
            <person name="Banfield J.F."/>
        </authorList>
    </citation>
    <scope>NUCLEOTIDE SEQUENCE [LARGE SCALE GENOMIC DNA]</scope>
</reference>
<gene>
    <name evidence="2" type="ORF">A2563_01295</name>
</gene>
<accession>A0A1F6PB89</accession>
<organism evidence="2 3">
    <name type="scientific">Candidatus Magasanikbacteria bacterium RIFOXYD1_FULL_40_23</name>
    <dbReference type="NCBI Taxonomy" id="1798705"/>
    <lineage>
        <taxon>Bacteria</taxon>
        <taxon>Candidatus Magasanikiibacteriota</taxon>
    </lineage>
</organism>